<keyword evidence="7" id="KW-0472">Membrane</keyword>
<dbReference type="Gene3D" id="3.40.50.300">
    <property type="entry name" value="P-loop containing nucleotide triphosphate hydrolases"/>
    <property type="match status" value="1"/>
</dbReference>
<dbReference type="GO" id="GO:0005524">
    <property type="term" value="F:ATP binding"/>
    <property type="evidence" value="ECO:0007669"/>
    <property type="project" value="UniProtKB-UniRule"/>
</dbReference>
<gene>
    <name evidence="9" type="ORF">A3K52_01820</name>
</gene>
<name>A0A1F7L051_9BACT</name>
<evidence type="ECO:0000256" key="2">
    <source>
        <dbReference type="ARBA" id="ARBA00022741"/>
    </source>
</evidence>
<dbReference type="InterPro" id="IPR018541">
    <property type="entry name" value="Ftsk_gamma"/>
</dbReference>
<evidence type="ECO:0000313" key="10">
    <source>
        <dbReference type="Proteomes" id="UP000177050"/>
    </source>
</evidence>
<dbReference type="SMART" id="SM00843">
    <property type="entry name" value="Ftsk_gamma"/>
    <property type="match status" value="1"/>
</dbReference>
<feature type="transmembrane region" description="Helical" evidence="7">
    <location>
        <begin position="66"/>
        <end position="85"/>
    </location>
</feature>
<keyword evidence="7" id="KW-0812">Transmembrane</keyword>
<evidence type="ECO:0000256" key="7">
    <source>
        <dbReference type="SAM" id="Phobius"/>
    </source>
</evidence>
<comment type="similarity">
    <text evidence="1">Belongs to the FtsK/SpoIIIE/SftA family.</text>
</comment>
<dbReference type="Gene3D" id="3.30.980.40">
    <property type="match status" value="1"/>
</dbReference>
<keyword evidence="7" id="KW-1133">Transmembrane helix</keyword>
<dbReference type="SMART" id="SM00382">
    <property type="entry name" value="AAA"/>
    <property type="match status" value="1"/>
</dbReference>
<dbReference type="PROSITE" id="PS50901">
    <property type="entry name" value="FTSK"/>
    <property type="match status" value="1"/>
</dbReference>
<sequence>MARRKSLIKIPFFKVKINSKTIFNILGFCIILAAFILLISFASLFSPSFQGGVLLKKINEILIGKFGILAIFLPFILFLFSGHFFNTKKLRFIKPNITVGLLLIFVSFLGLFQGGVIGKSIFEVLTFNISVLGSLFVLFIFFIIGLILFLDTSIDVFFLGVFNIVKGTSSFIKTYLFRGLFEQRSKKTEQKKNEDKRQEFIEDRRVIESPKIKIPEKAVIHPITPANTQNSSKDFVVQPLHQTASSTWVFPPLNLLVDVKQAEADRGDVNHNADVIEKTLDSFGIRARVAEVNYGPAVTQYAIEITQGTKLSKITALSNDLALALAASTGQVRIEAPIPGRSLVGIEIPNNRPQIVTLKSLLSDPVFTKNSDPLLVPLGLDVSGKPQATSIAKMPHCLIAGTTGSGKSVILNAWISTFLFRTRPEELRLILVDPKRVEMTSYNKIPHLLTEVIVDTDKTLSALRWTVAEMENRYKQFAAAGARNIETYNALAGVEKKPYILFIIDELADLMIFAPGDVEGLITRIAQMARATGIHLILATQRPSVDVITGLMKANIPTRLAFNVSSMIDSRVIIDMPGAEKLLGKGDMLFLPPDQAKPRRIQGPFITEKEASQLVKFIRSQAPEVHYTEEITEGAEESIAMSGLMTPGKASDRDPLFNQAVQIISSFDKASASLLQRRLKVGYARAARLLDELEAAGMVSPAEGSKPREVIKRPVQQDTTLMPDRQV</sequence>
<evidence type="ECO:0000256" key="5">
    <source>
        <dbReference type="PROSITE-ProRule" id="PRU00289"/>
    </source>
</evidence>
<dbReference type="Pfam" id="PF01580">
    <property type="entry name" value="FtsK_SpoIIIE"/>
    <property type="match status" value="1"/>
</dbReference>
<dbReference type="EMBL" id="MGBR01000001">
    <property type="protein sequence ID" value="OGK73510.1"/>
    <property type="molecule type" value="Genomic_DNA"/>
</dbReference>
<evidence type="ECO:0000256" key="1">
    <source>
        <dbReference type="ARBA" id="ARBA00006474"/>
    </source>
</evidence>
<feature type="transmembrane region" description="Helical" evidence="7">
    <location>
        <begin position="156"/>
        <end position="177"/>
    </location>
</feature>
<proteinExistence type="inferred from homology"/>
<comment type="caution">
    <text evidence="9">The sequence shown here is derived from an EMBL/GenBank/DDBJ whole genome shotgun (WGS) entry which is preliminary data.</text>
</comment>
<feature type="binding site" evidence="5">
    <location>
        <begin position="401"/>
        <end position="408"/>
    </location>
    <ligand>
        <name>ATP</name>
        <dbReference type="ChEBI" id="CHEBI:30616"/>
    </ligand>
</feature>
<dbReference type="SUPFAM" id="SSF52540">
    <property type="entry name" value="P-loop containing nucleoside triphosphate hydrolases"/>
    <property type="match status" value="1"/>
</dbReference>
<dbReference type="Proteomes" id="UP000177050">
    <property type="component" value="Unassembled WGS sequence"/>
</dbReference>
<feature type="region of interest" description="Disordered" evidence="6">
    <location>
        <begin position="700"/>
        <end position="727"/>
    </location>
</feature>
<dbReference type="InterPro" id="IPR041027">
    <property type="entry name" value="FtsK_alpha"/>
</dbReference>
<protein>
    <recommendedName>
        <fullName evidence="8">FtsK domain-containing protein</fullName>
    </recommendedName>
</protein>
<keyword evidence="2 5" id="KW-0547">Nucleotide-binding</keyword>
<dbReference type="CDD" id="cd01127">
    <property type="entry name" value="TrwB_TraG_TraD_VirD4"/>
    <property type="match status" value="1"/>
</dbReference>
<reference evidence="9 10" key="1">
    <citation type="journal article" date="2016" name="Nat. Commun.">
        <title>Thousands of microbial genomes shed light on interconnected biogeochemical processes in an aquifer system.</title>
        <authorList>
            <person name="Anantharaman K."/>
            <person name="Brown C.T."/>
            <person name="Hug L.A."/>
            <person name="Sharon I."/>
            <person name="Castelle C.J."/>
            <person name="Probst A.J."/>
            <person name="Thomas B.C."/>
            <person name="Singh A."/>
            <person name="Wilkins M.J."/>
            <person name="Karaoz U."/>
            <person name="Brodie E.L."/>
            <person name="Williams K.H."/>
            <person name="Hubbard S.S."/>
            <person name="Banfield J.F."/>
        </authorList>
    </citation>
    <scope>NUCLEOTIDE SEQUENCE [LARGE SCALE GENOMIC DNA]</scope>
</reference>
<feature type="domain" description="FtsK" evidence="8">
    <location>
        <begin position="384"/>
        <end position="571"/>
    </location>
</feature>
<dbReference type="Pfam" id="PF09397">
    <property type="entry name" value="FtsK_gamma"/>
    <property type="match status" value="1"/>
</dbReference>
<feature type="transmembrane region" description="Helical" evidence="7">
    <location>
        <begin position="97"/>
        <end position="117"/>
    </location>
</feature>
<evidence type="ECO:0000313" key="9">
    <source>
        <dbReference type="EMBL" id="OGK73510.1"/>
    </source>
</evidence>
<evidence type="ECO:0000256" key="4">
    <source>
        <dbReference type="ARBA" id="ARBA00023125"/>
    </source>
</evidence>
<dbReference type="GO" id="GO:0003677">
    <property type="term" value="F:DNA binding"/>
    <property type="evidence" value="ECO:0007669"/>
    <property type="project" value="UniProtKB-KW"/>
</dbReference>
<evidence type="ECO:0000259" key="8">
    <source>
        <dbReference type="PROSITE" id="PS50901"/>
    </source>
</evidence>
<feature type="transmembrane region" description="Helical" evidence="7">
    <location>
        <begin position="129"/>
        <end position="149"/>
    </location>
</feature>
<dbReference type="InterPro" id="IPR050206">
    <property type="entry name" value="FtsK/SpoIIIE/SftA"/>
</dbReference>
<feature type="transmembrane region" description="Helical" evidence="7">
    <location>
        <begin position="21"/>
        <end position="46"/>
    </location>
</feature>
<keyword evidence="4" id="KW-0238">DNA-binding</keyword>
<evidence type="ECO:0000256" key="6">
    <source>
        <dbReference type="SAM" id="MobiDB-lite"/>
    </source>
</evidence>
<dbReference type="InterPro" id="IPR036388">
    <property type="entry name" value="WH-like_DNA-bd_sf"/>
</dbReference>
<dbReference type="AlphaFoldDB" id="A0A1F7L051"/>
<dbReference type="Pfam" id="PF17854">
    <property type="entry name" value="FtsK_alpha"/>
    <property type="match status" value="1"/>
</dbReference>
<dbReference type="InterPro" id="IPR002543">
    <property type="entry name" value="FtsK_dom"/>
</dbReference>
<dbReference type="SUPFAM" id="SSF46785">
    <property type="entry name" value="Winged helix' DNA-binding domain"/>
    <property type="match status" value="1"/>
</dbReference>
<keyword evidence="3 5" id="KW-0067">ATP-binding</keyword>
<evidence type="ECO:0000256" key="3">
    <source>
        <dbReference type="ARBA" id="ARBA00022840"/>
    </source>
</evidence>
<dbReference type="Gene3D" id="1.10.10.10">
    <property type="entry name" value="Winged helix-like DNA-binding domain superfamily/Winged helix DNA-binding domain"/>
    <property type="match status" value="1"/>
</dbReference>
<dbReference type="InterPro" id="IPR003593">
    <property type="entry name" value="AAA+_ATPase"/>
</dbReference>
<accession>A0A1F7L051</accession>
<organism evidence="9 10">
    <name type="scientific">Candidatus Roizmanbacteria bacterium RIFOXYD1_FULL_38_12</name>
    <dbReference type="NCBI Taxonomy" id="1802093"/>
    <lineage>
        <taxon>Bacteria</taxon>
        <taxon>Candidatus Roizmaniibacteriota</taxon>
    </lineage>
</organism>
<dbReference type="PANTHER" id="PTHR22683:SF41">
    <property type="entry name" value="DNA TRANSLOCASE FTSK"/>
    <property type="match status" value="1"/>
</dbReference>
<dbReference type="PANTHER" id="PTHR22683">
    <property type="entry name" value="SPORULATION PROTEIN RELATED"/>
    <property type="match status" value="1"/>
</dbReference>
<dbReference type="InterPro" id="IPR027417">
    <property type="entry name" value="P-loop_NTPase"/>
</dbReference>
<dbReference type="InterPro" id="IPR036390">
    <property type="entry name" value="WH_DNA-bd_sf"/>
</dbReference>